<gene>
    <name evidence="1" type="ORF">J2D73_10145</name>
</gene>
<name>A0ABS3LW86_9PROT</name>
<sequence>MNVMATVPAVRLDDVSTAVLALLKEIGRPAIVHDPATGLESPVSHEELARSDGYLPVIVVAAEALWLDLTGTGFALEIRESADATLGYALNAIRAGSWSALMLCVIDAFESLPVSDGPIRLVDFVDLWGDARSRLRTVPVQIQEEG</sequence>
<dbReference type="Proteomes" id="UP000664771">
    <property type="component" value="Unassembled WGS sequence"/>
</dbReference>
<evidence type="ECO:0000313" key="1">
    <source>
        <dbReference type="EMBL" id="MBO1360158.1"/>
    </source>
</evidence>
<proteinExistence type="predicted"/>
<protein>
    <submittedName>
        <fullName evidence="1">Uncharacterized protein</fullName>
    </submittedName>
</protein>
<organism evidence="1 2">
    <name type="scientific">Acetobacter sacchari</name>
    <dbReference type="NCBI Taxonomy" id="2661687"/>
    <lineage>
        <taxon>Bacteria</taxon>
        <taxon>Pseudomonadati</taxon>
        <taxon>Pseudomonadota</taxon>
        <taxon>Alphaproteobacteria</taxon>
        <taxon>Acetobacterales</taxon>
        <taxon>Acetobacteraceae</taxon>
        <taxon>Acetobacter</taxon>
    </lineage>
</organism>
<evidence type="ECO:0000313" key="2">
    <source>
        <dbReference type="Proteomes" id="UP000664771"/>
    </source>
</evidence>
<dbReference type="EMBL" id="JAFVMF010000010">
    <property type="protein sequence ID" value="MBO1360158.1"/>
    <property type="molecule type" value="Genomic_DNA"/>
</dbReference>
<accession>A0ABS3LW86</accession>
<keyword evidence="2" id="KW-1185">Reference proteome</keyword>
<reference evidence="1 2" key="1">
    <citation type="submission" date="2021-03" db="EMBL/GenBank/DDBJ databases">
        <title>The complete genome sequence of Acetobacter sacchari TBRC 11175.</title>
        <authorList>
            <person name="Charoenyingcharoen P."/>
            <person name="Yukphan P."/>
        </authorList>
    </citation>
    <scope>NUCLEOTIDE SEQUENCE [LARGE SCALE GENOMIC DNA]</scope>
    <source>
        <strain evidence="1 2">TBRC 11175</strain>
    </source>
</reference>
<comment type="caution">
    <text evidence="1">The sequence shown here is derived from an EMBL/GenBank/DDBJ whole genome shotgun (WGS) entry which is preliminary data.</text>
</comment>
<dbReference type="RefSeq" id="WP_207881455.1">
    <property type="nucleotide sequence ID" value="NZ_JAFVMF010000010.1"/>
</dbReference>